<dbReference type="Proteomes" id="UP000429607">
    <property type="component" value="Unassembled WGS sequence"/>
</dbReference>
<evidence type="ECO:0000259" key="1">
    <source>
        <dbReference type="Pfam" id="PF07727"/>
    </source>
</evidence>
<comment type="caution">
    <text evidence="2">The sequence shown here is derived from an EMBL/GenBank/DDBJ whole genome shotgun (WGS) entry which is preliminary data.</text>
</comment>
<evidence type="ECO:0000313" key="2">
    <source>
        <dbReference type="EMBL" id="KAE9014033.1"/>
    </source>
</evidence>
<gene>
    <name evidence="2" type="ORF">PR001_g15244</name>
</gene>
<dbReference type="AlphaFoldDB" id="A0A6A3LDU9"/>
<dbReference type="SUPFAM" id="SSF56672">
    <property type="entry name" value="DNA/RNA polymerases"/>
    <property type="match status" value="1"/>
</dbReference>
<protein>
    <recommendedName>
        <fullName evidence="1">Reverse transcriptase Ty1/copia-type domain-containing protein</fullName>
    </recommendedName>
</protein>
<proteinExistence type="predicted"/>
<accession>A0A6A3LDU9</accession>
<name>A0A6A3LDU9_9STRA</name>
<dbReference type="InterPro" id="IPR013103">
    <property type="entry name" value="RVT_2"/>
</dbReference>
<reference evidence="2 3" key="1">
    <citation type="submission" date="2018-09" db="EMBL/GenBank/DDBJ databases">
        <title>Genomic investigation of the strawberry pathogen Phytophthora fragariae indicates pathogenicity is determined by transcriptional variation in three key races.</title>
        <authorList>
            <person name="Adams T.M."/>
            <person name="Armitage A.D."/>
            <person name="Sobczyk M.K."/>
            <person name="Bates H.J."/>
            <person name="Dunwell J.M."/>
            <person name="Nellist C.F."/>
            <person name="Harrison R.J."/>
        </authorList>
    </citation>
    <scope>NUCLEOTIDE SEQUENCE [LARGE SCALE GENOMIC DNA]</scope>
    <source>
        <strain evidence="2 3">SCRP249</strain>
    </source>
</reference>
<dbReference type="Pfam" id="PF07727">
    <property type="entry name" value="RVT_2"/>
    <property type="match status" value="1"/>
</dbReference>
<feature type="domain" description="Reverse transcriptase Ty1/copia-type" evidence="1">
    <location>
        <begin position="81"/>
        <end position="178"/>
    </location>
</feature>
<sequence length="420" mass="45173">MLYHSPVLLVSTECSPGFGAFSLASLVVCRVAASLPDVYGVRGAEIQSLSSRSASSLARSMSMIRIGYAGDHLDITSLDLTSLDVFLKGYGLTPTTGDACLYYMRDASGLLLVCLYVDDILIAHQDEEVVLRLMTALTLKYQVNDLGSPSKFLGMTIHRSKGSVDISQKVYIEEILYRNSVSGFIVYLHGCPVHWGTLKQTVVALSSTTAESIAACEGLQQAEWIRLVIAELEGSNPTEAINQQVGSLPAISRIKKDGSSNAQKAVVVRFDHVKDAHKSNKVELQYVPTVFTRVARVEHPVRVKLLPVRVALVVREVPAVVGTQCACVKSPLVLSVLAVCCLKSLLTLSGSAVPCVKSLLVLSVTTFCCVKPLLVTSVLSDPCAKSLPVVPCVKSLQLLSGWEVTCVELLRVPVERGVSA</sequence>
<evidence type="ECO:0000313" key="3">
    <source>
        <dbReference type="Proteomes" id="UP000429607"/>
    </source>
</evidence>
<dbReference type="CDD" id="cd09272">
    <property type="entry name" value="RNase_HI_RT_Ty1"/>
    <property type="match status" value="1"/>
</dbReference>
<dbReference type="EMBL" id="QXFV01001139">
    <property type="protein sequence ID" value="KAE9014033.1"/>
    <property type="molecule type" value="Genomic_DNA"/>
</dbReference>
<dbReference type="InterPro" id="IPR043502">
    <property type="entry name" value="DNA/RNA_pol_sf"/>
</dbReference>
<organism evidence="2 3">
    <name type="scientific">Phytophthora rubi</name>
    <dbReference type="NCBI Taxonomy" id="129364"/>
    <lineage>
        <taxon>Eukaryota</taxon>
        <taxon>Sar</taxon>
        <taxon>Stramenopiles</taxon>
        <taxon>Oomycota</taxon>
        <taxon>Peronosporomycetes</taxon>
        <taxon>Peronosporales</taxon>
        <taxon>Peronosporaceae</taxon>
        <taxon>Phytophthora</taxon>
    </lineage>
</organism>